<dbReference type="InterPro" id="IPR002733">
    <property type="entry name" value="AMMECR1_domain"/>
</dbReference>
<dbReference type="Pfam" id="PF01871">
    <property type="entry name" value="AMMECR1"/>
    <property type="match status" value="1"/>
</dbReference>
<reference evidence="3" key="1">
    <citation type="submission" date="2019-11" db="EMBL/GenBank/DDBJ databases">
        <title>Leishmania tarentolae CDS.</title>
        <authorList>
            <person name="Goto Y."/>
            <person name="Yamagishi J."/>
        </authorList>
    </citation>
    <scope>NUCLEOTIDE SEQUENCE [LARGE SCALE GENOMIC DNA]</scope>
    <source>
        <strain evidence="3">Parrot Tar II</strain>
    </source>
</reference>
<organism evidence="3 4">
    <name type="scientific">Leishmania tarentolae</name>
    <name type="common">Sauroleishmania tarentolae</name>
    <dbReference type="NCBI Taxonomy" id="5689"/>
    <lineage>
        <taxon>Eukaryota</taxon>
        <taxon>Discoba</taxon>
        <taxon>Euglenozoa</taxon>
        <taxon>Kinetoplastea</taxon>
        <taxon>Metakinetoplastina</taxon>
        <taxon>Trypanosomatida</taxon>
        <taxon>Trypanosomatidae</taxon>
        <taxon>Leishmaniinae</taxon>
        <taxon>Leishmania</taxon>
        <taxon>lizard Leishmania</taxon>
    </lineage>
</organism>
<dbReference type="PANTHER" id="PTHR13016">
    <property type="entry name" value="AMMECR1 HOMOLOG"/>
    <property type="match status" value="1"/>
</dbReference>
<dbReference type="SUPFAM" id="SSF143447">
    <property type="entry name" value="AMMECR1-like"/>
    <property type="match status" value="1"/>
</dbReference>
<feature type="domain" description="AMMECR1" evidence="2">
    <location>
        <begin position="62"/>
        <end position="252"/>
    </location>
</feature>
<dbReference type="Gene3D" id="3.30.700.20">
    <property type="entry name" value="Hypothetical protein ph0010, domain 1"/>
    <property type="match status" value="1"/>
</dbReference>
<dbReference type="InterPro" id="IPR027623">
    <property type="entry name" value="AmmeMemoSam_A"/>
</dbReference>
<dbReference type="InterPro" id="IPR036071">
    <property type="entry name" value="AMMECR1_dom_sf"/>
</dbReference>
<dbReference type="InterPro" id="IPR023473">
    <property type="entry name" value="AMMECR1"/>
</dbReference>
<evidence type="ECO:0000259" key="2">
    <source>
        <dbReference type="PROSITE" id="PS51112"/>
    </source>
</evidence>
<name>A0A640KQU1_LEITA</name>
<sequence length="252" mass="28417">MPPSRFPLKRSSHTHDQKSPSPSTKAKRHLCSRTPQNRSQAKREQRNAKRAPLTAIHPARDSSSHPMTATPEMAEYCLRVIAQQLSAPDGPLVPLPSIPEEDSACFVTLTTLPRDRLRGCIGSLQPGDLKKDMRRLALAAAFQDSRFPKVREEELPTLRCCFSLLHTFEPCSAWNDWEIGKHGLIADYDGYSATYLPSVAEEQGWDHRETLVSLLEKAGFEGPVTDHVLRKVRLTRYQVSKAFRDYKDIATL</sequence>
<dbReference type="AlphaFoldDB" id="A0A640KQU1"/>
<dbReference type="Proteomes" id="UP000419144">
    <property type="component" value="Unassembled WGS sequence"/>
</dbReference>
<evidence type="ECO:0000313" key="3">
    <source>
        <dbReference type="EMBL" id="GET91394.1"/>
    </source>
</evidence>
<dbReference type="OrthoDB" id="24630at2759"/>
<evidence type="ECO:0000313" key="4">
    <source>
        <dbReference type="Proteomes" id="UP000419144"/>
    </source>
</evidence>
<protein>
    <recommendedName>
        <fullName evidence="2">AMMECR1 domain-containing protein</fullName>
    </recommendedName>
</protein>
<dbReference type="VEuPathDB" id="TriTrypDB:LtaPh_3206800"/>
<dbReference type="NCBIfam" id="TIGR00296">
    <property type="entry name" value="TIGR00296 family protein"/>
    <property type="match status" value="1"/>
</dbReference>
<feature type="region of interest" description="Disordered" evidence="1">
    <location>
        <begin position="1"/>
        <end position="68"/>
    </location>
</feature>
<dbReference type="EMBL" id="BLBS01000048">
    <property type="protein sequence ID" value="GET91394.1"/>
    <property type="molecule type" value="Genomic_DNA"/>
</dbReference>
<keyword evidence="4" id="KW-1185">Reference proteome</keyword>
<dbReference type="NCBIfam" id="TIGR04335">
    <property type="entry name" value="AmmeMemoSam_A"/>
    <property type="match status" value="1"/>
</dbReference>
<gene>
    <name evidence="3" type="ORF">LtaPh_3206800</name>
</gene>
<dbReference type="FunFam" id="3.30.700.20:FF:000003">
    <property type="entry name" value="Uncharacterized protein, PH0010 family/AmmeMemoRadiSam system protein A, putative"/>
    <property type="match status" value="1"/>
</dbReference>
<proteinExistence type="predicted"/>
<comment type="caution">
    <text evidence="3">The sequence shown here is derived from an EMBL/GenBank/DDBJ whole genome shotgun (WGS) entry which is preliminary data.</text>
</comment>
<dbReference type="PROSITE" id="PS51112">
    <property type="entry name" value="AMMECR1"/>
    <property type="match status" value="1"/>
</dbReference>
<accession>A0A640KQU1</accession>
<evidence type="ECO:0000256" key="1">
    <source>
        <dbReference type="SAM" id="MobiDB-lite"/>
    </source>
</evidence>
<dbReference type="PANTHER" id="PTHR13016:SF0">
    <property type="entry name" value="AMME SYNDROME CANDIDATE GENE 1 PROTEIN"/>
    <property type="match status" value="1"/>
</dbReference>
<dbReference type="InterPro" id="IPR027485">
    <property type="entry name" value="AMMECR1_N"/>
</dbReference>